<dbReference type="EMBL" id="OX395137">
    <property type="protein sequence ID" value="CAI5789269.1"/>
    <property type="molecule type" value="Genomic_DNA"/>
</dbReference>
<dbReference type="InterPro" id="IPR043502">
    <property type="entry name" value="DNA/RNA_pol_sf"/>
</dbReference>
<proteinExistence type="predicted"/>
<gene>
    <name evidence="2" type="ORF">PODLI_1B035528</name>
</gene>
<dbReference type="Proteomes" id="UP001178461">
    <property type="component" value="Chromosome 12"/>
</dbReference>
<feature type="domain" description="Reverse transcriptase" evidence="1">
    <location>
        <begin position="1"/>
        <end position="183"/>
    </location>
</feature>
<dbReference type="AlphaFoldDB" id="A0AA35L545"/>
<sequence>MASLDVAKAFDSVAHNTIKETLQMMGIPDAMTYYISDVYDRSTTILSCGGVTSQEFHPRCGAKQGDPMSPCIFYMIMDRLLWKILKQVGTDLGEGVSGNGVAFAGDLVLGASTPVGLQTTIDIVGGYLALCGLTVSSGKSLTVSLENVPRENRTVVNPRQVFTCNSRPLQALKWSDQWRYLDLRYLHAR</sequence>
<dbReference type="InterPro" id="IPR000477">
    <property type="entry name" value="RT_dom"/>
</dbReference>
<protein>
    <recommendedName>
        <fullName evidence="1">Reverse transcriptase domain-containing protein</fullName>
    </recommendedName>
</protein>
<dbReference type="Pfam" id="PF00078">
    <property type="entry name" value="RVT_1"/>
    <property type="match status" value="1"/>
</dbReference>
<dbReference type="PANTHER" id="PTHR47027:SF20">
    <property type="entry name" value="REVERSE TRANSCRIPTASE-LIKE PROTEIN WITH RNA-DIRECTED DNA POLYMERASE DOMAIN"/>
    <property type="match status" value="1"/>
</dbReference>
<evidence type="ECO:0000313" key="2">
    <source>
        <dbReference type="EMBL" id="CAI5789269.1"/>
    </source>
</evidence>
<evidence type="ECO:0000259" key="1">
    <source>
        <dbReference type="PROSITE" id="PS50878"/>
    </source>
</evidence>
<accession>A0AA35L545</accession>
<reference evidence="2" key="1">
    <citation type="submission" date="2022-12" db="EMBL/GenBank/DDBJ databases">
        <authorList>
            <person name="Alioto T."/>
            <person name="Alioto T."/>
            <person name="Gomez Garrido J."/>
        </authorList>
    </citation>
    <scope>NUCLEOTIDE SEQUENCE</scope>
</reference>
<organism evidence="2 3">
    <name type="scientific">Podarcis lilfordi</name>
    <name type="common">Lilford's wall lizard</name>
    <dbReference type="NCBI Taxonomy" id="74358"/>
    <lineage>
        <taxon>Eukaryota</taxon>
        <taxon>Metazoa</taxon>
        <taxon>Chordata</taxon>
        <taxon>Craniata</taxon>
        <taxon>Vertebrata</taxon>
        <taxon>Euteleostomi</taxon>
        <taxon>Lepidosauria</taxon>
        <taxon>Squamata</taxon>
        <taxon>Bifurcata</taxon>
        <taxon>Unidentata</taxon>
        <taxon>Episquamata</taxon>
        <taxon>Laterata</taxon>
        <taxon>Lacertibaenia</taxon>
        <taxon>Lacertidae</taxon>
        <taxon>Podarcis</taxon>
    </lineage>
</organism>
<dbReference type="SUPFAM" id="SSF56672">
    <property type="entry name" value="DNA/RNA polymerases"/>
    <property type="match status" value="1"/>
</dbReference>
<name>A0AA35L545_9SAUR</name>
<keyword evidence="3" id="KW-1185">Reference proteome</keyword>
<dbReference type="PROSITE" id="PS50878">
    <property type="entry name" value="RT_POL"/>
    <property type="match status" value="1"/>
</dbReference>
<evidence type="ECO:0000313" key="3">
    <source>
        <dbReference type="Proteomes" id="UP001178461"/>
    </source>
</evidence>
<dbReference type="PANTHER" id="PTHR47027">
    <property type="entry name" value="REVERSE TRANSCRIPTASE DOMAIN-CONTAINING PROTEIN"/>
    <property type="match status" value="1"/>
</dbReference>